<dbReference type="AlphaFoldDB" id="A0A9D7AIX9"/>
<reference evidence="2 4" key="1">
    <citation type="submission" date="2020-11" db="EMBL/GenBank/DDBJ databases">
        <title>Insectihabitans protaetiae gen. nov. sp. nov. and Insectihabitans allomyrinae sp. nov., isolated from larvae of Protaetia brevitarsis seulensis and Allomyrina dichotoma, respectively.</title>
        <authorList>
            <person name="Lee S.D."/>
            <person name="Byeon Y.-S."/>
            <person name="Kim S.-M."/>
            <person name="Yang H.L."/>
            <person name="Kim I.S."/>
        </authorList>
    </citation>
    <scope>NUCLEOTIDE SEQUENCE</scope>
    <source>
        <strain evidence="2">CWB-B4</strain>
        <strain evidence="1 4">CWB-B43</strain>
    </source>
</reference>
<name>A0A9D7AIX9_9GAMM</name>
<evidence type="ECO:0000313" key="1">
    <source>
        <dbReference type="EMBL" id="MBK5073448.1"/>
    </source>
</evidence>
<organism evidence="2 3">
    <name type="scientific">Limnobaculum xujianqingii</name>
    <dbReference type="NCBI Taxonomy" id="2738837"/>
    <lineage>
        <taxon>Bacteria</taxon>
        <taxon>Pseudomonadati</taxon>
        <taxon>Pseudomonadota</taxon>
        <taxon>Gammaproteobacteria</taxon>
        <taxon>Enterobacterales</taxon>
        <taxon>Budviciaceae</taxon>
        <taxon>Limnobaculum</taxon>
    </lineage>
</organism>
<dbReference type="RefSeq" id="WP_228398305.1">
    <property type="nucleotide sequence ID" value="NZ_JADRCP010000002.1"/>
</dbReference>
<keyword evidence="4" id="KW-1185">Reference proteome</keyword>
<protein>
    <submittedName>
        <fullName evidence="2">Uncharacterized protein</fullName>
    </submittedName>
</protein>
<sequence length="187" mass="21652">MKNFIKLSKFIIVCALAFQLAGCLTVIKKVDKVLTFRNYELYESNVEYSMFDSNDNVRISFTQGKLDVRVADNNQWLQFGRETGSTFFPLKKISITEFNKDIEPFKEFIRWANKTYQEREETKLSINELPYGYIVVNETNTLEPLLIFGGKADLFYPPKLMALNKENVLRILVTSYSIKNNINAGSD</sequence>
<comment type="caution">
    <text evidence="2">The sequence shown here is derived from an EMBL/GenBank/DDBJ whole genome shotgun (WGS) entry which is preliminary data.</text>
</comment>
<dbReference type="EMBL" id="JADRCQ010000002">
    <property type="protein sequence ID" value="MBK5073448.1"/>
    <property type="molecule type" value="Genomic_DNA"/>
</dbReference>
<dbReference type="EMBL" id="JADRCP010000002">
    <property type="protein sequence ID" value="MBK5176821.1"/>
    <property type="molecule type" value="Genomic_DNA"/>
</dbReference>
<dbReference type="Proteomes" id="UP000807542">
    <property type="component" value="Unassembled WGS sequence"/>
</dbReference>
<evidence type="ECO:0000313" key="2">
    <source>
        <dbReference type="EMBL" id="MBK5176821.1"/>
    </source>
</evidence>
<accession>A0A9D7AIX9</accession>
<evidence type="ECO:0000313" key="3">
    <source>
        <dbReference type="Proteomes" id="UP000807542"/>
    </source>
</evidence>
<evidence type="ECO:0000313" key="4">
    <source>
        <dbReference type="Proteomes" id="UP001296969"/>
    </source>
</evidence>
<dbReference type="Proteomes" id="UP001296969">
    <property type="component" value="Unassembled WGS sequence"/>
</dbReference>
<gene>
    <name evidence="2" type="ORF">I2492_10860</name>
    <name evidence="1" type="ORF">I2493_10525</name>
</gene>
<proteinExistence type="predicted"/>